<dbReference type="InterPro" id="IPR013112">
    <property type="entry name" value="FAD-bd_8"/>
</dbReference>
<keyword evidence="10" id="KW-0249">Electron transport</keyword>
<keyword evidence="9 19" id="KW-0732">Signal</keyword>
<feature type="transmembrane region" description="Helical" evidence="18">
    <location>
        <begin position="535"/>
        <end position="559"/>
    </location>
</feature>
<evidence type="ECO:0000313" key="21">
    <source>
        <dbReference type="EMBL" id="KGQ07164.1"/>
    </source>
</evidence>
<dbReference type="AlphaFoldDB" id="A0A0A2W2K4"/>
<dbReference type="Pfam" id="PF01794">
    <property type="entry name" value="Ferric_reduct"/>
    <property type="match status" value="1"/>
</dbReference>
<dbReference type="GO" id="GO:0000293">
    <property type="term" value="F:ferric-chelate reductase activity"/>
    <property type="evidence" value="ECO:0007669"/>
    <property type="project" value="UniProtKB-ARBA"/>
</dbReference>
<dbReference type="EMBL" id="ANFO01000726">
    <property type="protein sequence ID" value="KGQ07164.1"/>
    <property type="molecule type" value="Genomic_DNA"/>
</dbReference>
<dbReference type="PANTHER" id="PTHR32361:SF9">
    <property type="entry name" value="FERRIC REDUCTASE TRANSMEMBRANE COMPONENT 3-RELATED"/>
    <property type="match status" value="1"/>
</dbReference>
<dbReference type="STRING" id="1245745.A0A0A2W2K4"/>
<evidence type="ECO:0000256" key="9">
    <source>
        <dbReference type="ARBA" id="ARBA00022729"/>
    </source>
</evidence>
<dbReference type="GO" id="GO:0015677">
    <property type="term" value="P:copper ion import"/>
    <property type="evidence" value="ECO:0007669"/>
    <property type="project" value="TreeGrafter"/>
</dbReference>
<evidence type="ECO:0000313" key="22">
    <source>
        <dbReference type="Proteomes" id="UP000030106"/>
    </source>
</evidence>
<feature type="transmembrane region" description="Helical" evidence="18">
    <location>
        <begin position="346"/>
        <end position="365"/>
    </location>
</feature>
<evidence type="ECO:0000256" key="18">
    <source>
        <dbReference type="SAM" id="Phobius"/>
    </source>
</evidence>
<feature type="transmembrane region" description="Helical" evidence="18">
    <location>
        <begin position="501"/>
        <end position="523"/>
    </location>
</feature>
<dbReference type="CDD" id="cd06186">
    <property type="entry name" value="NOX_Duox_like_FAD_NADP"/>
    <property type="match status" value="1"/>
</dbReference>
<sequence>MKFVVFASLIASALAVTTELAPRTVFPSCPSGLYSVPQCCATDVLGVVRLDCQAPKRTPRNADEFRTICSEGGQQAACCIVPVAGQGVLCMRPVGTPSAVLFLRLVSDYAGASLFMVDPPMIFCRWTDPIDNSSSLTYLLGSIPTTTPRGSIAPPSGKKPPTRTASHEHGTMRGSTALASFGLLLLLPGRCAASAPALAGTNTSAWAEDGPLCLQSCKDSLRRIPFGDVPEETRPAQKVCTSRLELRSMYLCFGLYCLPEAKELAYGELYETCLAQEGVSIPPLDIVAGYTREQIGEMDRVNRGDTFAPGDKVDQLMIPASALFAAWYRTLDGYKYVRFYHDNYEYATLLFWVVVVAFGAAYRLFKAIAYILSPKIPLTSGNGVYGSATRWLQRKVILPATFGHRCAQSIWWCTIPPRVQTLTIAAFAAINIVFCVHGYRLTAVNLYFPTIEKQILRYVSDRTGIISYANFPAIWLFGMRNNVALWLTGWDFGTYNNFHRWVARIATVQAVVHSVGYTILVLQGGWEKFAAYFTRWWWCAGEIATVVMCLLLACSVYWMRRQRYELFLILHIVMSVVILGTMLGHVSIFGGEYDGPFWAAVALWVVDRAVRLVRVLVFKPKSWSTRASVTYDVSSNIVRLLIPAGEKMYKVRPGTFYYLSVLDVARSWESHPFTVATVRRGDSQVEQAPLLGTATEALDVEETEGKIVSEPACMTFLIRPYDSFTERLKDLAAGKQEPSTVRVLVDGPYGHTLPLQRFSHVVFIVGGSGVVLPLSYLNLVTNEAENQPSVDIRWAVREPAFARDVLVNEMSDAFSNERIFVNLYALPRGHNILEDLSSLVKEHVEEHHGRPDVHGIVASKLAEQGIDSLAVVVCGPAGMADDARKAVVDALAHAPFSIEYFEEHFTW</sequence>
<dbReference type="GO" id="GO:0006879">
    <property type="term" value="P:intracellular iron ion homeostasis"/>
    <property type="evidence" value="ECO:0007669"/>
    <property type="project" value="TreeGrafter"/>
</dbReference>
<protein>
    <submittedName>
        <fullName evidence="21">Ferric reductase transmembrane component 3</fullName>
    </submittedName>
</protein>
<comment type="caution">
    <text evidence="21">The sequence shown here is derived from an EMBL/GenBank/DDBJ whole genome shotgun (WGS) entry which is preliminary data.</text>
</comment>
<keyword evidence="12" id="KW-0560">Oxidoreductase</keyword>
<dbReference type="eggNOG" id="KOG0039">
    <property type="taxonomic scope" value="Eukaryota"/>
</dbReference>
<evidence type="ECO:0000256" key="4">
    <source>
        <dbReference type="ARBA" id="ARBA00009576"/>
    </source>
</evidence>
<organism evidence="21 22">
    <name type="scientific">Beauveria bassiana D1-5</name>
    <dbReference type="NCBI Taxonomy" id="1245745"/>
    <lineage>
        <taxon>Eukaryota</taxon>
        <taxon>Fungi</taxon>
        <taxon>Dikarya</taxon>
        <taxon>Ascomycota</taxon>
        <taxon>Pezizomycotina</taxon>
        <taxon>Sordariomycetes</taxon>
        <taxon>Hypocreomycetidae</taxon>
        <taxon>Hypocreales</taxon>
        <taxon>Cordycipitaceae</taxon>
        <taxon>Beauveria</taxon>
    </lineage>
</organism>
<keyword evidence="6" id="KW-0134">Cell wall</keyword>
<evidence type="ECO:0000256" key="15">
    <source>
        <dbReference type="ARBA" id="ARBA00023157"/>
    </source>
</evidence>
<evidence type="ECO:0000256" key="7">
    <source>
        <dbReference type="ARBA" id="ARBA00022525"/>
    </source>
</evidence>
<dbReference type="InterPro" id="IPR013121">
    <property type="entry name" value="Fe_red_NAD-bd_6"/>
</dbReference>
<dbReference type="InterPro" id="IPR039261">
    <property type="entry name" value="FNR_nucleotide-bd"/>
</dbReference>
<dbReference type="InterPro" id="IPR017927">
    <property type="entry name" value="FAD-bd_FR_type"/>
</dbReference>
<comment type="similarity">
    <text evidence="3">Belongs to the ferric reductase (FRE) family.</text>
</comment>
<name>A0A0A2W2K4_BEABA</name>
<dbReference type="GO" id="GO:0005576">
    <property type="term" value="C:extracellular region"/>
    <property type="evidence" value="ECO:0007669"/>
    <property type="project" value="InterPro"/>
</dbReference>
<feature type="region of interest" description="Disordered" evidence="17">
    <location>
        <begin position="147"/>
        <end position="170"/>
    </location>
</feature>
<dbReference type="Proteomes" id="UP000030106">
    <property type="component" value="Unassembled WGS sequence"/>
</dbReference>
<evidence type="ECO:0000256" key="13">
    <source>
        <dbReference type="ARBA" id="ARBA00023065"/>
    </source>
</evidence>
<dbReference type="PANTHER" id="PTHR32361">
    <property type="entry name" value="FERRIC/CUPRIC REDUCTASE TRANSMEMBRANE COMPONENT"/>
    <property type="match status" value="1"/>
</dbReference>
<keyword evidence="15" id="KW-1015">Disulfide bond</keyword>
<evidence type="ECO:0000256" key="19">
    <source>
        <dbReference type="SAM" id="SignalP"/>
    </source>
</evidence>
<dbReference type="SUPFAM" id="SSF52343">
    <property type="entry name" value="Ferredoxin reductase-like, C-terminal NADP-linked domain"/>
    <property type="match status" value="1"/>
</dbReference>
<dbReference type="Pfam" id="PF08030">
    <property type="entry name" value="NAD_binding_6"/>
    <property type="match status" value="1"/>
</dbReference>
<evidence type="ECO:0000259" key="20">
    <source>
        <dbReference type="PROSITE" id="PS51384"/>
    </source>
</evidence>
<feature type="signal peptide" evidence="19">
    <location>
        <begin position="1"/>
        <end position="15"/>
    </location>
</feature>
<comment type="similarity">
    <text evidence="4">Belongs to the cerato-ulmin hydrophobin family.</text>
</comment>
<feature type="transmembrane region" description="Helical" evidence="18">
    <location>
        <begin position="566"/>
        <end position="591"/>
    </location>
</feature>
<dbReference type="SFLD" id="SFLDS00052">
    <property type="entry name" value="Ferric_Reductase_Domain"/>
    <property type="match status" value="1"/>
</dbReference>
<dbReference type="Gene3D" id="3.20.120.10">
    <property type="entry name" value="Hydrophobin"/>
    <property type="match status" value="1"/>
</dbReference>
<dbReference type="SFLD" id="SFLDG01168">
    <property type="entry name" value="Ferric_reductase_subgroup_(FRE"/>
    <property type="match status" value="1"/>
</dbReference>
<evidence type="ECO:0000256" key="6">
    <source>
        <dbReference type="ARBA" id="ARBA00022512"/>
    </source>
</evidence>
<accession>A0A0A2W2K4</accession>
<dbReference type="HOGENOM" id="CLU_010365_1_0_1"/>
<dbReference type="SUPFAM" id="SSF101751">
    <property type="entry name" value="Hydrophobin II, HfbII"/>
    <property type="match status" value="1"/>
</dbReference>
<dbReference type="GO" id="GO:0005886">
    <property type="term" value="C:plasma membrane"/>
    <property type="evidence" value="ECO:0007669"/>
    <property type="project" value="TreeGrafter"/>
</dbReference>
<dbReference type="Gene3D" id="3.40.50.80">
    <property type="entry name" value="Nucleotide-binding domain of ferredoxin-NADP reductase (FNR) module"/>
    <property type="match status" value="1"/>
</dbReference>
<dbReference type="CDD" id="cd23508">
    <property type="entry name" value="hydrophobin_II"/>
    <property type="match status" value="1"/>
</dbReference>
<reference evidence="21 22" key="1">
    <citation type="submission" date="2012-10" db="EMBL/GenBank/DDBJ databases">
        <title>Genome sequencing and analysis of entomopathogenic fungi Beauveria bassiana D1-5.</title>
        <authorList>
            <person name="Li Q."/>
            <person name="Wang L."/>
            <person name="Zhang Z."/>
            <person name="Wang Q."/>
            <person name="Ren J."/>
            <person name="Wang M."/>
            <person name="Xu W."/>
            <person name="Wang J."/>
            <person name="Lu Y."/>
            <person name="Du Q."/>
            <person name="Sun Z."/>
        </authorList>
    </citation>
    <scope>NUCLEOTIDE SEQUENCE [LARGE SCALE GENOMIC DNA]</scope>
    <source>
        <strain evidence="21 22">D1-5</strain>
    </source>
</reference>
<keyword evidence="8 18" id="KW-0812">Transmembrane</keyword>
<evidence type="ECO:0000256" key="17">
    <source>
        <dbReference type="SAM" id="MobiDB-lite"/>
    </source>
</evidence>
<dbReference type="InterPro" id="IPR010636">
    <property type="entry name" value="Class_II_hydrophobin"/>
</dbReference>
<evidence type="ECO:0000256" key="2">
    <source>
        <dbReference type="ARBA" id="ARBA00004191"/>
    </source>
</evidence>
<keyword evidence="16" id="KW-0325">Glycoprotein</keyword>
<dbReference type="InterPro" id="IPR051410">
    <property type="entry name" value="Ferric/Cupric_Reductase"/>
</dbReference>
<evidence type="ECO:0000256" key="11">
    <source>
        <dbReference type="ARBA" id="ARBA00022989"/>
    </source>
</evidence>
<gene>
    <name evidence="21" type="ORF">BBAD15_g7509</name>
</gene>
<dbReference type="InterPro" id="IPR013130">
    <property type="entry name" value="Fe3_Rdtase_TM_dom"/>
</dbReference>
<comment type="subcellular location">
    <subcellularLocation>
        <location evidence="1">Membrane</location>
        <topology evidence="1">Multi-pass membrane protein</topology>
    </subcellularLocation>
    <subcellularLocation>
        <location evidence="2">Secreted</location>
        <location evidence="2">Cell wall</location>
    </subcellularLocation>
</comment>
<evidence type="ECO:0000256" key="12">
    <source>
        <dbReference type="ARBA" id="ARBA00023002"/>
    </source>
</evidence>
<proteinExistence type="inferred from homology"/>
<dbReference type="PROSITE" id="PS51384">
    <property type="entry name" value="FAD_FR"/>
    <property type="match status" value="1"/>
</dbReference>
<keyword evidence="13" id="KW-0406">Ion transport</keyword>
<dbReference type="Pfam" id="PF08022">
    <property type="entry name" value="FAD_binding_8"/>
    <property type="match status" value="1"/>
</dbReference>
<feature type="chain" id="PRO_5012904192" evidence="19">
    <location>
        <begin position="16"/>
        <end position="907"/>
    </location>
</feature>
<evidence type="ECO:0000256" key="5">
    <source>
        <dbReference type="ARBA" id="ARBA00022448"/>
    </source>
</evidence>
<evidence type="ECO:0000256" key="14">
    <source>
        <dbReference type="ARBA" id="ARBA00023136"/>
    </source>
</evidence>
<dbReference type="GO" id="GO:0006826">
    <property type="term" value="P:iron ion transport"/>
    <property type="evidence" value="ECO:0007669"/>
    <property type="project" value="TreeGrafter"/>
</dbReference>
<evidence type="ECO:0000256" key="1">
    <source>
        <dbReference type="ARBA" id="ARBA00004141"/>
    </source>
</evidence>
<dbReference type="InterPro" id="IPR036686">
    <property type="entry name" value="Class_II_Hydrophobin_sf"/>
</dbReference>
<keyword evidence="11 18" id="KW-1133">Transmembrane helix</keyword>
<feature type="domain" description="FAD-binding FR-type" evidence="20">
    <location>
        <begin position="620"/>
        <end position="755"/>
    </location>
</feature>
<evidence type="ECO:0000256" key="8">
    <source>
        <dbReference type="ARBA" id="ARBA00022692"/>
    </source>
</evidence>
<dbReference type="Pfam" id="PF06766">
    <property type="entry name" value="Hydrophobin_2"/>
    <property type="match status" value="1"/>
</dbReference>
<keyword evidence="7" id="KW-0964">Secreted</keyword>
<evidence type="ECO:0000256" key="16">
    <source>
        <dbReference type="ARBA" id="ARBA00023180"/>
    </source>
</evidence>
<keyword evidence="14 18" id="KW-0472">Membrane</keyword>
<dbReference type="OrthoDB" id="167398at2759"/>
<keyword evidence="5" id="KW-0813">Transport</keyword>
<evidence type="ECO:0000256" key="10">
    <source>
        <dbReference type="ARBA" id="ARBA00022982"/>
    </source>
</evidence>
<evidence type="ECO:0000256" key="3">
    <source>
        <dbReference type="ARBA" id="ARBA00006278"/>
    </source>
</evidence>